<proteinExistence type="predicted"/>
<evidence type="ECO:0000313" key="3">
    <source>
        <dbReference type="Proteomes" id="UP000741360"/>
    </source>
</evidence>
<organism evidence="2 3">
    <name type="scientific">Tectimicrobiota bacterium</name>
    <dbReference type="NCBI Taxonomy" id="2528274"/>
    <lineage>
        <taxon>Bacteria</taxon>
        <taxon>Pseudomonadati</taxon>
        <taxon>Nitrospinota/Tectimicrobiota group</taxon>
        <taxon>Candidatus Tectimicrobiota</taxon>
    </lineage>
</organism>
<dbReference type="Gene3D" id="1.10.4080.10">
    <property type="entry name" value="ADP-ribosylation/Crystallin J1"/>
    <property type="match status" value="1"/>
</dbReference>
<feature type="binding site" evidence="1">
    <location>
        <position position="36"/>
    </location>
    <ligand>
        <name>Mg(2+)</name>
        <dbReference type="ChEBI" id="CHEBI:18420"/>
        <label>1</label>
    </ligand>
</feature>
<reference evidence="2" key="1">
    <citation type="submission" date="2020-07" db="EMBL/GenBank/DDBJ databases">
        <title>Huge and variable diversity of episymbiotic CPR bacteria and DPANN archaea in groundwater ecosystems.</title>
        <authorList>
            <person name="He C.Y."/>
            <person name="Keren R."/>
            <person name="Whittaker M."/>
            <person name="Farag I.F."/>
            <person name="Doudna J."/>
            <person name="Cate J.H.D."/>
            <person name="Banfield J.F."/>
        </authorList>
    </citation>
    <scope>NUCLEOTIDE SEQUENCE</scope>
    <source>
        <strain evidence="2">NC_groundwater_717_Ag_S-0.2um_59_8</strain>
    </source>
</reference>
<evidence type="ECO:0000313" key="2">
    <source>
        <dbReference type="EMBL" id="MBI3014178.1"/>
    </source>
</evidence>
<sequence>MLGAIVGDVIGSVHEFAGTKTKDFPLFVAGSTFTDDSVLTVAVADWLLSGQDLVDVLHAYYHAYPGRGYGGMFHQWAGGRRRRPYNSFGNGSAMRVSPVGFAFETIEDVLFWAERSAAVTHNHPDGIRGAQATAAAIYYARRSRDKDQIRRTLESQFGYDLSVRLEQIRPTYRFDETCQGTVPEALAAFFQSTDFEDAIRNAVSLGGDADTLACITGSVAEAYYGGVPQDLAARAMALLDKRLVTVVDRFREQFRR</sequence>
<dbReference type="PANTHER" id="PTHR16222">
    <property type="entry name" value="ADP-RIBOSYLGLYCOHYDROLASE"/>
    <property type="match status" value="1"/>
</dbReference>
<dbReference type="SUPFAM" id="SSF101478">
    <property type="entry name" value="ADP-ribosylglycohydrolase"/>
    <property type="match status" value="1"/>
</dbReference>
<dbReference type="EMBL" id="JACPSX010000060">
    <property type="protein sequence ID" value="MBI3014178.1"/>
    <property type="molecule type" value="Genomic_DNA"/>
</dbReference>
<feature type="binding site" evidence="1">
    <location>
        <position position="208"/>
    </location>
    <ligand>
        <name>Mg(2+)</name>
        <dbReference type="ChEBI" id="CHEBI:18420"/>
        <label>1</label>
    </ligand>
</feature>
<dbReference type="GO" id="GO:0046872">
    <property type="term" value="F:metal ion binding"/>
    <property type="evidence" value="ECO:0007669"/>
    <property type="project" value="UniProtKB-KW"/>
</dbReference>
<accession>A0A932GNI1</accession>
<feature type="binding site" evidence="1">
    <location>
        <position position="211"/>
    </location>
    <ligand>
        <name>Mg(2+)</name>
        <dbReference type="ChEBI" id="CHEBI:18420"/>
        <label>1</label>
    </ligand>
</feature>
<dbReference type="Pfam" id="PF03747">
    <property type="entry name" value="ADP_ribosyl_GH"/>
    <property type="match status" value="1"/>
</dbReference>
<dbReference type="PANTHER" id="PTHR16222:SF12">
    <property type="entry name" value="ADP-RIBOSYLGLYCOHYDROLASE-RELATED"/>
    <property type="match status" value="1"/>
</dbReference>
<gene>
    <name evidence="2" type="ORF">HYY65_03720</name>
</gene>
<feature type="binding site" evidence="1">
    <location>
        <position position="35"/>
    </location>
    <ligand>
        <name>Mg(2+)</name>
        <dbReference type="ChEBI" id="CHEBI:18420"/>
        <label>1</label>
    </ligand>
</feature>
<dbReference type="InterPro" id="IPR005502">
    <property type="entry name" value="Ribosyl_crysJ1"/>
</dbReference>
<evidence type="ECO:0000256" key="1">
    <source>
        <dbReference type="PIRSR" id="PIRSR605502-1"/>
    </source>
</evidence>
<dbReference type="Proteomes" id="UP000741360">
    <property type="component" value="Unassembled WGS sequence"/>
</dbReference>
<feature type="binding site" evidence="1">
    <location>
        <position position="34"/>
    </location>
    <ligand>
        <name>Mg(2+)</name>
        <dbReference type="ChEBI" id="CHEBI:18420"/>
        <label>1</label>
    </ligand>
</feature>
<feature type="binding site" evidence="1">
    <location>
        <position position="210"/>
    </location>
    <ligand>
        <name>Mg(2+)</name>
        <dbReference type="ChEBI" id="CHEBI:18420"/>
        <label>1</label>
    </ligand>
</feature>
<dbReference type="InterPro" id="IPR050792">
    <property type="entry name" value="ADP-ribosylglycohydrolase"/>
</dbReference>
<keyword evidence="1" id="KW-0460">Magnesium</keyword>
<name>A0A932GNI1_UNCTE</name>
<dbReference type="InterPro" id="IPR036705">
    <property type="entry name" value="Ribosyl_crysJ1_sf"/>
</dbReference>
<comment type="cofactor">
    <cofactor evidence="1">
        <name>Mg(2+)</name>
        <dbReference type="ChEBI" id="CHEBI:18420"/>
    </cofactor>
    <text evidence="1">Binds 2 magnesium ions per subunit.</text>
</comment>
<dbReference type="AlphaFoldDB" id="A0A932GNI1"/>
<comment type="caution">
    <text evidence="2">The sequence shown here is derived from an EMBL/GenBank/DDBJ whole genome shotgun (WGS) entry which is preliminary data.</text>
</comment>
<keyword evidence="1" id="KW-0479">Metal-binding</keyword>
<protein>
    <submittedName>
        <fullName evidence="2">ADP-ribosylglycohydrolase family protein</fullName>
    </submittedName>
</protein>